<evidence type="ECO:0000313" key="3">
    <source>
        <dbReference type="EMBL" id="PIK39030.1"/>
    </source>
</evidence>
<evidence type="ECO:0008006" key="5">
    <source>
        <dbReference type="Google" id="ProtNLM"/>
    </source>
</evidence>
<evidence type="ECO:0000256" key="2">
    <source>
        <dbReference type="ARBA" id="ARBA00023002"/>
    </source>
</evidence>
<accession>A0A2G8JTI3</accession>
<dbReference type="PANTHER" id="PTHR11091">
    <property type="entry name" value="OXIDOREDUCTASE-RELATED"/>
    <property type="match status" value="1"/>
</dbReference>
<keyword evidence="4" id="KW-1185">Reference proteome</keyword>
<dbReference type="OrthoDB" id="7881616at2759"/>
<gene>
    <name evidence="3" type="ORF">BSL78_24126</name>
</gene>
<evidence type="ECO:0000313" key="4">
    <source>
        <dbReference type="Proteomes" id="UP000230750"/>
    </source>
</evidence>
<dbReference type="Gene3D" id="3.30.1370.60">
    <property type="entry name" value="Hypothetical oxidoreductase yiak, domain 2"/>
    <property type="match status" value="1"/>
</dbReference>
<dbReference type="Pfam" id="PF02615">
    <property type="entry name" value="Ldh_2"/>
    <property type="match status" value="1"/>
</dbReference>
<comment type="caution">
    <text evidence="3">The sequence shown here is derived from an EMBL/GenBank/DDBJ whole genome shotgun (WGS) entry which is preliminary data.</text>
</comment>
<dbReference type="EMBL" id="MRZV01001285">
    <property type="protein sequence ID" value="PIK39030.1"/>
    <property type="molecule type" value="Genomic_DNA"/>
</dbReference>
<keyword evidence="2" id="KW-0560">Oxidoreductase</keyword>
<name>A0A2G8JTI3_STIJA</name>
<evidence type="ECO:0000256" key="1">
    <source>
        <dbReference type="ARBA" id="ARBA00006056"/>
    </source>
</evidence>
<protein>
    <recommendedName>
        <fullName evidence="5">Malate dehydrogenase</fullName>
    </recommendedName>
</protein>
<organism evidence="3 4">
    <name type="scientific">Stichopus japonicus</name>
    <name type="common">Sea cucumber</name>
    <dbReference type="NCBI Taxonomy" id="307972"/>
    <lineage>
        <taxon>Eukaryota</taxon>
        <taxon>Metazoa</taxon>
        <taxon>Echinodermata</taxon>
        <taxon>Eleutherozoa</taxon>
        <taxon>Echinozoa</taxon>
        <taxon>Holothuroidea</taxon>
        <taxon>Aspidochirotacea</taxon>
        <taxon>Aspidochirotida</taxon>
        <taxon>Stichopodidae</taxon>
        <taxon>Apostichopus</taxon>
    </lineage>
</organism>
<sequence>MSTDSLHVQIPKAEVLKFCEACMQSAGANKDHGRQLSEVLFAADYRGHFSHGLNRLPMYVRDIQAKITEKDGEPQILKESAGTAWVDGKNLLGPVVGNFCMDLAIKKAKDAGIGWVVAKGMQTQPGGDGVGEAGKCMTNTSPLSAPTRSKEAVLGTNPMSFSAPGKDGDSFVLDMATTTVALGKRLSQRHKALYNITVNDNMSNIETIPPHGSS</sequence>
<dbReference type="Proteomes" id="UP000230750">
    <property type="component" value="Unassembled WGS sequence"/>
</dbReference>
<dbReference type="InterPro" id="IPR043144">
    <property type="entry name" value="Mal/L-sulf/L-lact_DH-like_ah"/>
</dbReference>
<dbReference type="InterPro" id="IPR043143">
    <property type="entry name" value="Mal/L-sulf/L-lact_DH-like_NADP"/>
</dbReference>
<dbReference type="AlphaFoldDB" id="A0A2G8JTI3"/>
<dbReference type="STRING" id="307972.A0A2G8JTI3"/>
<dbReference type="SUPFAM" id="SSF89733">
    <property type="entry name" value="L-sulfolactate dehydrogenase-like"/>
    <property type="match status" value="1"/>
</dbReference>
<dbReference type="GO" id="GO:0016491">
    <property type="term" value="F:oxidoreductase activity"/>
    <property type="evidence" value="ECO:0007669"/>
    <property type="project" value="UniProtKB-KW"/>
</dbReference>
<dbReference type="Gene3D" id="1.10.1530.10">
    <property type="match status" value="1"/>
</dbReference>
<proteinExistence type="inferred from homology"/>
<dbReference type="PANTHER" id="PTHR11091:SF0">
    <property type="entry name" value="MALATE DEHYDROGENASE"/>
    <property type="match status" value="1"/>
</dbReference>
<dbReference type="InterPro" id="IPR003767">
    <property type="entry name" value="Malate/L-lactate_DH-like"/>
</dbReference>
<reference evidence="3 4" key="1">
    <citation type="journal article" date="2017" name="PLoS Biol.">
        <title>The sea cucumber genome provides insights into morphological evolution and visceral regeneration.</title>
        <authorList>
            <person name="Zhang X."/>
            <person name="Sun L."/>
            <person name="Yuan J."/>
            <person name="Sun Y."/>
            <person name="Gao Y."/>
            <person name="Zhang L."/>
            <person name="Li S."/>
            <person name="Dai H."/>
            <person name="Hamel J.F."/>
            <person name="Liu C."/>
            <person name="Yu Y."/>
            <person name="Liu S."/>
            <person name="Lin W."/>
            <person name="Guo K."/>
            <person name="Jin S."/>
            <person name="Xu P."/>
            <person name="Storey K.B."/>
            <person name="Huan P."/>
            <person name="Zhang T."/>
            <person name="Zhou Y."/>
            <person name="Zhang J."/>
            <person name="Lin C."/>
            <person name="Li X."/>
            <person name="Xing L."/>
            <person name="Huo D."/>
            <person name="Sun M."/>
            <person name="Wang L."/>
            <person name="Mercier A."/>
            <person name="Li F."/>
            <person name="Yang H."/>
            <person name="Xiang J."/>
        </authorList>
    </citation>
    <scope>NUCLEOTIDE SEQUENCE [LARGE SCALE GENOMIC DNA]</scope>
    <source>
        <strain evidence="3">Shaxun</strain>
        <tissue evidence="3">Muscle</tissue>
    </source>
</reference>
<comment type="similarity">
    <text evidence="1">Belongs to the LDH2/MDH2 oxidoreductase family.</text>
</comment>
<dbReference type="InterPro" id="IPR036111">
    <property type="entry name" value="Mal/L-sulfo/L-lacto_DH-like_sf"/>
</dbReference>